<name>A0A242KCG2_9ENTE</name>
<evidence type="ECO:0000313" key="2">
    <source>
        <dbReference type="EMBL" id="WYJ88821.1"/>
    </source>
</evidence>
<evidence type="ECO:0000313" key="1">
    <source>
        <dbReference type="EMBL" id="OTP18759.1"/>
    </source>
</evidence>
<dbReference type="RefSeq" id="WP_086347708.1">
    <property type="nucleotide sequence ID" value="NZ_CP147247.1"/>
</dbReference>
<proteinExistence type="predicted"/>
<accession>A0A242KCG2</accession>
<sequence length="83" mass="9396">MLPDYIAAHKSTSNHKNTLEKDSTCGCFHCLKIVHPREITQWISDKTGPALCPFCGIDAVLGESSGYPITQNLLQQMEKYWFH</sequence>
<keyword evidence="3" id="KW-1185">Reference proteome</keyword>
<dbReference type="EMBL" id="NGMM01000001">
    <property type="protein sequence ID" value="OTP18759.1"/>
    <property type="molecule type" value="Genomic_DNA"/>
</dbReference>
<reference evidence="1" key="1">
    <citation type="submission" date="2017-05" db="EMBL/GenBank/DDBJ databases">
        <title>The Genome Sequence of Enterococcus sp. 9E7_DIV0242.</title>
        <authorList>
            <consortium name="The Broad Institute Genomics Platform"/>
            <consortium name="The Broad Institute Genomic Center for Infectious Diseases"/>
            <person name="Earl A."/>
            <person name="Manson A."/>
            <person name="Schwartman J."/>
            <person name="Gilmore M."/>
            <person name="Abouelleil A."/>
            <person name="Cao P."/>
            <person name="Chapman S."/>
            <person name="Cusick C."/>
            <person name="Shea T."/>
            <person name="Young S."/>
            <person name="Neafsey D."/>
            <person name="Nusbaum C."/>
            <person name="Birren B."/>
        </authorList>
    </citation>
    <scope>NUCLEOTIDE SEQUENCE [LARGE SCALE GENOMIC DNA]</scope>
    <source>
        <strain evidence="1">9E7_DIV0242</strain>
    </source>
</reference>
<protein>
    <recommendedName>
        <fullName evidence="4">Cytoplasmic protein</fullName>
    </recommendedName>
</protein>
<organism evidence="1">
    <name type="scientific">Candidatus Enterococcus clewellii</name>
    <dbReference type="NCBI Taxonomy" id="1834193"/>
    <lineage>
        <taxon>Bacteria</taxon>
        <taxon>Bacillati</taxon>
        <taxon>Bacillota</taxon>
        <taxon>Bacilli</taxon>
        <taxon>Lactobacillales</taxon>
        <taxon>Enterococcaceae</taxon>
        <taxon>Enterococcus</taxon>
    </lineage>
</organism>
<dbReference type="OrthoDB" id="9800296at2"/>
<reference evidence="2" key="3">
    <citation type="submission" date="2024-03" db="EMBL/GenBank/DDBJ databases">
        <title>The Genome Sequence of Enterococcus sp. DIV0242b.</title>
        <authorList>
            <consortium name="The Broad Institute Genomics Platform"/>
            <consortium name="The Broad Institute Microbial Omics Core"/>
            <consortium name="The Broad Institute Genomic Center for Infectious Diseases"/>
            <person name="Earl A."/>
            <person name="Manson A."/>
            <person name="Gilmore M."/>
            <person name="Schwartman J."/>
            <person name="Shea T."/>
            <person name="Abouelleil A."/>
            <person name="Cao P."/>
            <person name="Chapman S."/>
            <person name="Cusick C."/>
            <person name="Young S."/>
            <person name="Neafsey D."/>
            <person name="Nusbaum C."/>
            <person name="Birren B."/>
        </authorList>
    </citation>
    <scope>NUCLEOTIDE SEQUENCE</scope>
    <source>
        <strain evidence="2">9E7_DIV0242</strain>
    </source>
</reference>
<evidence type="ECO:0008006" key="4">
    <source>
        <dbReference type="Google" id="ProtNLM"/>
    </source>
</evidence>
<dbReference type="EMBL" id="CP147247">
    <property type="protein sequence ID" value="WYJ88821.1"/>
    <property type="molecule type" value="Genomic_DNA"/>
</dbReference>
<gene>
    <name evidence="2" type="ORF">A5888_000540</name>
    <name evidence="1" type="ORF">A5888_000573</name>
</gene>
<dbReference type="AlphaFoldDB" id="A0A242KCG2"/>
<evidence type="ECO:0000313" key="3">
    <source>
        <dbReference type="Proteomes" id="UP000195141"/>
    </source>
</evidence>
<reference evidence="2" key="2">
    <citation type="submission" date="2017-05" db="EMBL/GenBank/DDBJ databases">
        <authorList>
            <consortium name="The Broad Institute Genomics Platform"/>
            <consortium name="The Broad Institute Genomic Center for Infectious Diseases"/>
            <person name="Earl A."/>
            <person name="Manson A."/>
            <person name="Schwartman J."/>
            <person name="Gilmore M."/>
            <person name="Abouelleil A."/>
            <person name="Cao P."/>
            <person name="Chapman S."/>
            <person name="Cusick C."/>
            <person name="Shea T."/>
            <person name="Young S."/>
            <person name="Neafsey D."/>
            <person name="Nusbaum C."/>
            <person name="Birren B."/>
        </authorList>
    </citation>
    <scope>NUCLEOTIDE SEQUENCE</scope>
    <source>
        <strain evidence="2">9E7_DIV0242</strain>
    </source>
</reference>
<dbReference type="Proteomes" id="UP000195141">
    <property type="component" value="Chromosome"/>
</dbReference>